<gene>
    <name evidence="8" type="ORF">BKA21_000779</name>
    <name evidence="7" type="ORF">Col01nite_24930</name>
</gene>
<dbReference type="AlphaFoldDB" id="A0A7Y9FDI3"/>
<dbReference type="RefSeq" id="WP_170208975.1">
    <property type="nucleotide sequence ID" value="NZ_BAABFI010000022.1"/>
</dbReference>
<protein>
    <submittedName>
        <fullName evidence="7">Glycosyl transferase</fullName>
    </submittedName>
</protein>
<dbReference type="GO" id="GO:0016757">
    <property type="term" value="F:glycosyltransferase activity"/>
    <property type="evidence" value="ECO:0007669"/>
    <property type="project" value="UniProtKB-KW"/>
</dbReference>
<evidence type="ECO:0000313" key="7">
    <source>
        <dbReference type="EMBL" id="GIG33334.1"/>
    </source>
</evidence>
<dbReference type="PANTHER" id="PTHR43179">
    <property type="entry name" value="RHAMNOSYLTRANSFERASE WBBL"/>
    <property type="match status" value="1"/>
</dbReference>
<keyword evidence="3" id="KW-0328">Glycosyltransferase</keyword>
<comment type="pathway">
    <text evidence="1">Cell wall biogenesis; cell wall polysaccharide biosynthesis.</text>
</comment>
<organism evidence="8 9">
    <name type="scientific">Cellulomonas oligotrophica</name>
    <dbReference type="NCBI Taxonomy" id="931536"/>
    <lineage>
        <taxon>Bacteria</taxon>
        <taxon>Bacillati</taxon>
        <taxon>Actinomycetota</taxon>
        <taxon>Actinomycetes</taxon>
        <taxon>Micrococcales</taxon>
        <taxon>Cellulomonadaceae</taxon>
        <taxon>Cellulomonas</taxon>
    </lineage>
</organism>
<dbReference type="CDD" id="cd04186">
    <property type="entry name" value="GT_2_like_c"/>
    <property type="match status" value="1"/>
</dbReference>
<evidence type="ECO:0000259" key="5">
    <source>
        <dbReference type="Pfam" id="PF00535"/>
    </source>
</evidence>
<sequence length="347" mass="36830">MTAAQPAVTALVVTWNGAHLLDACLDSLDAQTARDRTEVVVVDNASTDGTAELLARRPGVRVVRAGRNLGFAGGVDLGWRHARGRHVLLLNNDARLEPDGVAALLDVVDGPEGSQVAAATATILLEGWYAPAGADQDAAFVAPDGRRWAPTTADAPGAVRLVNSTGNVVGPDGAGHDRDWLAVAGTEHGPGPVFGFCGGAVLLRRAAVDEVGGIDADLFLYYEDTDLSWRLRAAGWEVVHAPTAVAHHRHAQSSGTASPLFRYQNTRNSLVVATRHAPWPVVVRAWLRQGAGTVRALLRDGPRDPATRARVRGYAHALVRVPAALAVRRSVWHGSDTPRAQVVRLLR</sequence>
<dbReference type="PANTHER" id="PTHR43179:SF12">
    <property type="entry name" value="GALACTOFURANOSYLTRANSFERASE GLFT2"/>
    <property type="match status" value="1"/>
</dbReference>
<keyword evidence="10" id="KW-1185">Reference proteome</keyword>
<dbReference type="Gene3D" id="3.90.550.10">
    <property type="entry name" value="Spore Coat Polysaccharide Biosynthesis Protein SpsA, Chain A"/>
    <property type="match status" value="1"/>
</dbReference>
<dbReference type="Pfam" id="PF13632">
    <property type="entry name" value="Glyco_trans_2_3"/>
    <property type="match status" value="1"/>
</dbReference>
<evidence type="ECO:0000256" key="3">
    <source>
        <dbReference type="ARBA" id="ARBA00022676"/>
    </source>
</evidence>
<evidence type="ECO:0000256" key="2">
    <source>
        <dbReference type="ARBA" id="ARBA00006739"/>
    </source>
</evidence>
<dbReference type="Proteomes" id="UP000618382">
    <property type="component" value="Unassembled WGS sequence"/>
</dbReference>
<comment type="similarity">
    <text evidence="2">Belongs to the glycosyltransferase 2 family.</text>
</comment>
<evidence type="ECO:0000313" key="8">
    <source>
        <dbReference type="EMBL" id="NYD85230.1"/>
    </source>
</evidence>
<dbReference type="Proteomes" id="UP000577956">
    <property type="component" value="Unassembled WGS sequence"/>
</dbReference>
<evidence type="ECO:0000313" key="10">
    <source>
        <dbReference type="Proteomes" id="UP000618382"/>
    </source>
</evidence>
<proteinExistence type="inferred from homology"/>
<evidence type="ECO:0000256" key="4">
    <source>
        <dbReference type="ARBA" id="ARBA00022679"/>
    </source>
</evidence>
<name>A0A7Y9FDI3_9CELL</name>
<comment type="caution">
    <text evidence="8">The sequence shown here is derived from an EMBL/GenBank/DDBJ whole genome shotgun (WGS) entry which is preliminary data.</text>
</comment>
<feature type="domain" description="Glycosyltransferase 2-like" evidence="5">
    <location>
        <begin position="10"/>
        <end position="119"/>
    </location>
</feature>
<dbReference type="EMBL" id="JACCBK010000001">
    <property type="protein sequence ID" value="NYD85230.1"/>
    <property type="molecule type" value="Genomic_DNA"/>
</dbReference>
<evidence type="ECO:0000256" key="1">
    <source>
        <dbReference type="ARBA" id="ARBA00004776"/>
    </source>
</evidence>
<reference evidence="7 10" key="2">
    <citation type="submission" date="2021-01" db="EMBL/GenBank/DDBJ databases">
        <title>Whole genome shotgun sequence of Cellulomonas oligotrophica NBRC 109435.</title>
        <authorList>
            <person name="Komaki H."/>
            <person name="Tamura T."/>
        </authorList>
    </citation>
    <scope>NUCLEOTIDE SEQUENCE [LARGE SCALE GENOMIC DNA]</scope>
    <source>
        <strain evidence="7 10">NBRC 109435</strain>
    </source>
</reference>
<dbReference type="InterPro" id="IPR001173">
    <property type="entry name" value="Glyco_trans_2-like"/>
</dbReference>
<dbReference type="EMBL" id="BONN01000006">
    <property type="protein sequence ID" value="GIG33334.1"/>
    <property type="molecule type" value="Genomic_DNA"/>
</dbReference>
<reference evidence="8 9" key="1">
    <citation type="submission" date="2020-07" db="EMBL/GenBank/DDBJ databases">
        <title>Sequencing the genomes of 1000 actinobacteria strains.</title>
        <authorList>
            <person name="Klenk H.-P."/>
        </authorList>
    </citation>
    <scope>NUCLEOTIDE SEQUENCE [LARGE SCALE GENOMIC DNA]</scope>
    <source>
        <strain evidence="8 9">DSM 24482</strain>
    </source>
</reference>
<dbReference type="Pfam" id="PF00535">
    <property type="entry name" value="Glycos_transf_2"/>
    <property type="match status" value="1"/>
</dbReference>
<evidence type="ECO:0000313" key="9">
    <source>
        <dbReference type="Proteomes" id="UP000577956"/>
    </source>
</evidence>
<dbReference type="InterPro" id="IPR029044">
    <property type="entry name" value="Nucleotide-diphossugar_trans"/>
</dbReference>
<feature type="domain" description="Glycosyltransferase 2-like" evidence="6">
    <location>
        <begin position="189"/>
        <end position="253"/>
    </location>
</feature>
<keyword evidence="4 7" id="KW-0808">Transferase</keyword>
<accession>A0A7Y9FDI3</accession>
<evidence type="ECO:0000259" key="6">
    <source>
        <dbReference type="Pfam" id="PF13632"/>
    </source>
</evidence>
<dbReference type="SUPFAM" id="SSF53448">
    <property type="entry name" value="Nucleotide-diphospho-sugar transferases"/>
    <property type="match status" value="1"/>
</dbReference>